<dbReference type="GO" id="GO:0005524">
    <property type="term" value="F:ATP binding"/>
    <property type="evidence" value="ECO:0007669"/>
    <property type="project" value="UniProtKB-UniRule"/>
</dbReference>
<dbReference type="NCBIfam" id="NF004044">
    <property type="entry name" value="PRK05561.1"/>
    <property type="match status" value="1"/>
</dbReference>
<comment type="miscellaneous">
    <text evidence="8">Few gyrases are as efficient as E.coli at forming negative supercoils. Not all organisms have 2 type II topoisomerases; in organisms with a single type II topoisomerase this enzyme also has to decatenate newly replicated chromosomes.</text>
</comment>
<name>A0A3S9J7I4_9ENTR</name>
<evidence type="ECO:0000259" key="11">
    <source>
        <dbReference type="PROSITE" id="PS52040"/>
    </source>
</evidence>
<keyword evidence="8" id="KW-0963">Cytoplasm</keyword>
<evidence type="ECO:0000256" key="2">
    <source>
        <dbReference type="ARBA" id="ARBA00008263"/>
    </source>
</evidence>
<dbReference type="GO" id="GO:0005694">
    <property type="term" value="C:chromosome"/>
    <property type="evidence" value="ECO:0007669"/>
    <property type="project" value="InterPro"/>
</dbReference>
<dbReference type="InterPro" id="IPR013758">
    <property type="entry name" value="Topo_IIA_A/C_ab"/>
</dbReference>
<keyword evidence="4 8" id="KW-0067">ATP-binding</keyword>
<evidence type="ECO:0000256" key="6">
    <source>
        <dbReference type="ARBA" id="ARBA00023125"/>
    </source>
</evidence>
<evidence type="ECO:0000256" key="4">
    <source>
        <dbReference type="ARBA" id="ARBA00022840"/>
    </source>
</evidence>
<dbReference type="EC" id="5.6.2.2" evidence="8"/>
<evidence type="ECO:0000256" key="3">
    <source>
        <dbReference type="ARBA" id="ARBA00022741"/>
    </source>
</evidence>
<evidence type="ECO:0000256" key="7">
    <source>
        <dbReference type="ARBA" id="ARBA00023235"/>
    </source>
</evidence>
<feature type="active site" description="O-(5'-phospho-DNA)-tyrosine intermediate" evidence="8 9">
    <location>
        <position position="122"/>
    </location>
</feature>
<dbReference type="RefSeq" id="WP_126071601.1">
    <property type="nucleotide sequence ID" value="NZ_CP026513.1"/>
</dbReference>
<comment type="subcellular location">
    <subcellularLocation>
        <location evidence="8">Cytoplasm</location>
    </subcellularLocation>
</comment>
<keyword evidence="7 8" id="KW-0413">Isomerase</keyword>
<dbReference type="FunFam" id="3.30.1360.40:FF:000002">
    <property type="entry name" value="DNA gyrase subunit A"/>
    <property type="match status" value="1"/>
</dbReference>
<comment type="catalytic activity">
    <reaction evidence="1 8 9">
        <text>ATP-dependent breakage, passage and rejoining of double-stranded DNA.</text>
        <dbReference type="EC" id="5.6.2.2"/>
    </reaction>
</comment>
<dbReference type="Pfam" id="PF03989">
    <property type="entry name" value="DNA_gyraseA_C"/>
    <property type="match status" value="6"/>
</dbReference>
<dbReference type="Pfam" id="PF00521">
    <property type="entry name" value="DNA_topoisoIV"/>
    <property type="match status" value="1"/>
</dbReference>
<proteinExistence type="inferred from homology"/>
<dbReference type="Proteomes" id="UP000274458">
    <property type="component" value="Chromosome"/>
</dbReference>
<dbReference type="InterPro" id="IPR050220">
    <property type="entry name" value="Type_II_DNA_Topoisomerases"/>
</dbReference>
<organism evidence="12 13">
    <name type="scientific">Candidatus Annandia adelgestsuga</name>
    <dbReference type="NCBI Taxonomy" id="1302411"/>
    <lineage>
        <taxon>Bacteria</taxon>
        <taxon>Pseudomonadati</taxon>
        <taxon>Pseudomonadota</taxon>
        <taxon>Gammaproteobacteria</taxon>
        <taxon>Enterobacterales</taxon>
        <taxon>Enterobacteriaceae</taxon>
        <taxon>Candidatus Annandia</taxon>
    </lineage>
</organism>
<keyword evidence="10" id="KW-0175">Coiled coil</keyword>
<evidence type="ECO:0000256" key="1">
    <source>
        <dbReference type="ARBA" id="ARBA00000185"/>
    </source>
</evidence>
<dbReference type="InterPro" id="IPR005743">
    <property type="entry name" value="GyrA"/>
</dbReference>
<dbReference type="FunFam" id="3.90.199.10:FF:000001">
    <property type="entry name" value="DNA gyrase subunit A"/>
    <property type="match status" value="1"/>
</dbReference>
<evidence type="ECO:0000256" key="10">
    <source>
        <dbReference type="SAM" id="Coils"/>
    </source>
</evidence>
<dbReference type="GO" id="GO:0003677">
    <property type="term" value="F:DNA binding"/>
    <property type="evidence" value="ECO:0007669"/>
    <property type="project" value="UniProtKB-UniRule"/>
</dbReference>
<evidence type="ECO:0000313" key="12">
    <source>
        <dbReference type="EMBL" id="AZP36331.1"/>
    </source>
</evidence>
<dbReference type="SUPFAM" id="SSF101904">
    <property type="entry name" value="GyrA/ParC C-terminal domain-like"/>
    <property type="match status" value="1"/>
</dbReference>
<evidence type="ECO:0000256" key="5">
    <source>
        <dbReference type="ARBA" id="ARBA00023029"/>
    </source>
</evidence>
<dbReference type="AlphaFoldDB" id="A0A3S9J7I4"/>
<dbReference type="InterPro" id="IPR013760">
    <property type="entry name" value="Topo_IIA-like_dom_sf"/>
</dbReference>
<dbReference type="GO" id="GO:0009330">
    <property type="term" value="C:DNA topoisomerase type II (double strand cut, ATP-hydrolyzing) complex"/>
    <property type="evidence" value="ECO:0007669"/>
    <property type="project" value="TreeGrafter"/>
</dbReference>
<accession>A0A3S9J7I4</accession>
<dbReference type="CDD" id="cd00187">
    <property type="entry name" value="TOP4c"/>
    <property type="match status" value="1"/>
</dbReference>
<keyword evidence="5 8" id="KW-0799">Topoisomerase</keyword>
<dbReference type="Gene3D" id="1.10.268.10">
    <property type="entry name" value="Topoisomerase, domain 3"/>
    <property type="match status" value="1"/>
</dbReference>
<dbReference type="GO" id="GO:0034335">
    <property type="term" value="F:DNA negative supercoiling activity"/>
    <property type="evidence" value="ECO:0007669"/>
    <property type="project" value="UniProtKB-ARBA"/>
</dbReference>
<dbReference type="SUPFAM" id="SSF56719">
    <property type="entry name" value="Type II DNA topoisomerase"/>
    <property type="match status" value="1"/>
</dbReference>
<dbReference type="PANTHER" id="PTHR43493">
    <property type="entry name" value="DNA GYRASE/TOPOISOMERASE SUBUNIT A"/>
    <property type="match status" value="1"/>
</dbReference>
<keyword evidence="13" id="KW-1185">Reference proteome</keyword>
<dbReference type="InterPro" id="IPR035516">
    <property type="entry name" value="Gyrase/topoIV_suA_C"/>
</dbReference>
<dbReference type="InterPro" id="IPR013757">
    <property type="entry name" value="Topo_IIA_A_a_sf"/>
</dbReference>
<evidence type="ECO:0000256" key="9">
    <source>
        <dbReference type="PROSITE-ProRule" id="PRU01384"/>
    </source>
</evidence>
<gene>
    <name evidence="8 12" type="primary">gyrA</name>
    <name evidence="12" type="ORF">C3B56_00234</name>
</gene>
<dbReference type="EMBL" id="CP026513">
    <property type="protein sequence ID" value="AZP36331.1"/>
    <property type="molecule type" value="Genomic_DNA"/>
</dbReference>
<reference evidence="12 13" key="1">
    <citation type="journal article" date="2018" name="Genome Biol. Evol.">
        <title>Partnering With a Pest: Genomes of Hemlock Woolly Adelgid Symbionts Reveal Atypical Nutritional Provisioning Patterns in Dual-Obligate Bacteria.</title>
        <authorList>
            <person name="Weglarz K.M."/>
            <person name="Havill N.P."/>
            <person name="Burke G.R."/>
            <person name="von Dohlen C.D."/>
        </authorList>
    </citation>
    <scope>NUCLEOTIDE SEQUENCE [LARGE SCALE GENOMIC DNA]</scope>
    <source>
        <strain evidence="12">ENA</strain>
    </source>
</reference>
<evidence type="ECO:0000256" key="8">
    <source>
        <dbReference type="HAMAP-Rule" id="MF_01897"/>
    </source>
</evidence>
<sequence>MIKYKKNIININIEKELKQSYLNYAMSVIIGRALPDIRDGFKPVHRRIIYAMKIIGNYWNKKYKKSARIVGDVIGKYHPHGDIAVYETIVRMAQNFSLRYTLIDGQGNFGSIDGDPAAAMRYTEIRMSKITNEFLQDLEKDTVDFIKNYDNTEFIPEILPTKIPNLLINGSTGIAVGMATNIPPHNIKEVINGCIAFIENNNIKIKELMKYIKGPDFPTAGIVNNSVGIKSYYKTGKGKILIRGNHIIELDKKNNTKSIIINELPYQVNKLKLIEKIANLIKNKKIEGISDLRDESDKDGMRILIKLKKNTSSEIILNNLYSLTKLQISFGINMVALCKGNPKTLNLKEMINYFIEHRKNIIIRRSIFSLKKIEKRIHILQGLIIAIFNIKEIIDLIKNTKTIELAKKKLISKKWFIKHNDIKFLSNKNLYDNFIKNNIRKNHYFTYIQIISILKLKLYRLTNLEYSNLLNEYKELKLKIKDLKKTIKCKKYLMSIIKNELLDIKKNFGDKRRTKIKYFKFNIKKEDLIQKKNIVITLSKKGYIKYQLLSLYVTQHRGGKGKLAVKIKNNDFIKKLLIANTHDTILCFSNFGTIYWLKAHQLPESGKYSIGKPIIKFLNLKNNEKITAILAVSFFSNIFLKKIYILMVTSNGIIKKTLLTAFMRPRCNGMISIKLNKNDKLICVSLIKDFDNIMLFSSFGKVLRFVEKEIRLTSRLSSGTRGMKLINNDKIVSLITVKKNINTKILTVTKKGYGKRTNINQYPIRSKSTKGVISIKVNKRNGSVIGSTETLDNDQIIMITNMGVLVRIKVSEINVINRNTQGVILIKTSKNENVVSLQKITL</sequence>
<keyword evidence="6 8" id="KW-0238">DNA-binding</keyword>
<dbReference type="Gene3D" id="3.30.1360.40">
    <property type="match status" value="1"/>
</dbReference>
<dbReference type="InterPro" id="IPR006691">
    <property type="entry name" value="GyrA/parC_rep"/>
</dbReference>
<dbReference type="InterPro" id="IPR002205">
    <property type="entry name" value="Topo_IIA_dom_A"/>
</dbReference>
<dbReference type="PANTHER" id="PTHR43493:SF5">
    <property type="entry name" value="DNA GYRASE SUBUNIT A, CHLOROPLASTIC_MITOCHONDRIAL"/>
    <property type="match status" value="1"/>
</dbReference>
<dbReference type="GO" id="GO:0005737">
    <property type="term" value="C:cytoplasm"/>
    <property type="evidence" value="ECO:0007669"/>
    <property type="project" value="UniProtKB-SubCell"/>
</dbReference>
<feature type="domain" description="Topo IIA-type catalytic" evidence="11">
    <location>
        <begin position="34"/>
        <end position="528"/>
    </location>
</feature>
<feature type="coiled-coil region" evidence="10">
    <location>
        <begin position="459"/>
        <end position="486"/>
    </location>
</feature>
<comment type="function">
    <text evidence="8">A type II topoisomerase that negatively supercoils closed circular double-stranded (ds) DNA in an ATP-dependent manner to modulate DNA topology and maintain chromosomes in an underwound state. Negative supercoiling favors strand separation, and DNA replication, transcription, recombination and repair, all of which involve strand separation. Also able to catalyze the interconversion of other topological isomers of dsDNA rings, including catenanes and knotted rings. Type II topoisomerases break and join 2 DNA strands simultaneously in an ATP-dependent manner.</text>
</comment>
<dbReference type="GO" id="GO:0006265">
    <property type="term" value="P:DNA topological change"/>
    <property type="evidence" value="ECO:0007669"/>
    <property type="project" value="UniProtKB-UniRule"/>
</dbReference>
<dbReference type="SMART" id="SM00434">
    <property type="entry name" value="TOP4c"/>
    <property type="match status" value="1"/>
</dbReference>
<dbReference type="NCBIfam" id="TIGR01063">
    <property type="entry name" value="gyrA"/>
    <property type="match status" value="1"/>
</dbReference>
<dbReference type="GO" id="GO:0006261">
    <property type="term" value="P:DNA-templated DNA replication"/>
    <property type="evidence" value="ECO:0007669"/>
    <property type="project" value="UniProtKB-UniRule"/>
</dbReference>
<evidence type="ECO:0000313" key="13">
    <source>
        <dbReference type="Proteomes" id="UP000274458"/>
    </source>
</evidence>
<feature type="short sequence motif" description="GyrA-box" evidence="8">
    <location>
        <begin position="555"/>
        <end position="561"/>
    </location>
</feature>
<dbReference type="Gene3D" id="3.90.199.10">
    <property type="entry name" value="Topoisomerase II, domain 5"/>
    <property type="match status" value="1"/>
</dbReference>
<dbReference type="KEGG" id="aade:C3B56_00234"/>
<comment type="similarity">
    <text evidence="2 8">Belongs to the type II topoisomerase GyrA/ParC subunit family.</text>
</comment>
<dbReference type="PROSITE" id="PS52040">
    <property type="entry name" value="TOPO_IIA"/>
    <property type="match status" value="1"/>
</dbReference>
<dbReference type="Gene3D" id="2.120.10.90">
    <property type="entry name" value="DNA gyrase/topoisomerase IV, subunit A, C-terminal"/>
    <property type="match status" value="1"/>
</dbReference>
<dbReference type="HAMAP" id="MF_01897">
    <property type="entry name" value="GyrA"/>
    <property type="match status" value="1"/>
</dbReference>
<dbReference type="OrthoDB" id="9806486at2"/>
<dbReference type="NCBIfam" id="NF004043">
    <property type="entry name" value="PRK05560.1"/>
    <property type="match status" value="1"/>
</dbReference>
<keyword evidence="3 8" id="KW-0547">Nucleotide-binding</keyword>
<protein>
    <recommendedName>
        <fullName evidence="8">DNA gyrase subunit A</fullName>
        <ecNumber evidence="8">5.6.2.2</ecNumber>
    </recommendedName>
</protein>
<comment type="subunit">
    <text evidence="8">Heterotetramer, composed of two GyrA and two GyrB chains. In the heterotetramer, GyrA contains the active site tyrosine that forms a transient covalent intermediate with DNA, while GyrB binds cofactors and catalyzes ATP hydrolysis.</text>
</comment>